<dbReference type="OrthoDB" id="6369905at2759"/>
<reference evidence="1" key="1">
    <citation type="submission" date="2021-04" db="EMBL/GenBank/DDBJ databases">
        <authorList>
            <person name="Tunstrom K."/>
        </authorList>
    </citation>
    <scope>NUCLEOTIDE SEQUENCE</scope>
</reference>
<sequence>MELPYDQATETTAIPGISAEKLDSIAQKLDQLISVASANEVNIKVLYDNHQNILQKLALLNTKLKELVTRISVTVTDVNQQGNNDYNFKIISNLQELTTFEERLSNPQAEEDIIKLLPGTCTKSKGRTYNNAYVLVSAMFTR</sequence>
<protein>
    <submittedName>
        <fullName evidence="1">(apollo) hypothetical protein</fullName>
    </submittedName>
</protein>
<dbReference type="AlphaFoldDB" id="A0A8S3WC31"/>
<proteinExistence type="predicted"/>
<keyword evidence="2" id="KW-1185">Reference proteome</keyword>
<comment type="caution">
    <text evidence="1">The sequence shown here is derived from an EMBL/GenBank/DDBJ whole genome shotgun (WGS) entry which is preliminary data.</text>
</comment>
<evidence type="ECO:0000313" key="1">
    <source>
        <dbReference type="EMBL" id="CAG4952571.1"/>
    </source>
</evidence>
<gene>
    <name evidence="1" type="ORF">PAPOLLO_LOCUS4652</name>
</gene>
<dbReference type="EMBL" id="CAJQZP010000287">
    <property type="protein sequence ID" value="CAG4952571.1"/>
    <property type="molecule type" value="Genomic_DNA"/>
</dbReference>
<name>A0A8S3WC31_PARAO</name>
<organism evidence="1 2">
    <name type="scientific">Parnassius apollo</name>
    <name type="common">Apollo butterfly</name>
    <name type="synonym">Papilio apollo</name>
    <dbReference type="NCBI Taxonomy" id="110799"/>
    <lineage>
        <taxon>Eukaryota</taxon>
        <taxon>Metazoa</taxon>
        <taxon>Ecdysozoa</taxon>
        <taxon>Arthropoda</taxon>
        <taxon>Hexapoda</taxon>
        <taxon>Insecta</taxon>
        <taxon>Pterygota</taxon>
        <taxon>Neoptera</taxon>
        <taxon>Endopterygota</taxon>
        <taxon>Lepidoptera</taxon>
        <taxon>Glossata</taxon>
        <taxon>Ditrysia</taxon>
        <taxon>Papilionoidea</taxon>
        <taxon>Papilionidae</taxon>
        <taxon>Parnassiinae</taxon>
        <taxon>Parnassini</taxon>
        <taxon>Parnassius</taxon>
        <taxon>Parnassius</taxon>
    </lineage>
</organism>
<dbReference type="Proteomes" id="UP000691718">
    <property type="component" value="Unassembled WGS sequence"/>
</dbReference>
<accession>A0A8S3WC31</accession>
<evidence type="ECO:0000313" key="2">
    <source>
        <dbReference type="Proteomes" id="UP000691718"/>
    </source>
</evidence>